<dbReference type="EMBL" id="JAKNJB010000002">
    <property type="protein sequence ID" value="MCG4525755.1"/>
    <property type="molecule type" value="Genomic_DNA"/>
</dbReference>
<dbReference type="Proteomes" id="UP001200313">
    <property type="component" value="Unassembled WGS sequence"/>
</dbReference>
<gene>
    <name evidence="1" type="ORF">L0P79_01510</name>
</gene>
<accession>A0ABS9M4Q2</accession>
<evidence type="ECO:0000313" key="2">
    <source>
        <dbReference type="Proteomes" id="UP001200313"/>
    </source>
</evidence>
<evidence type="ECO:0000313" key="1">
    <source>
        <dbReference type="EMBL" id="MCG4525755.1"/>
    </source>
</evidence>
<comment type="caution">
    <text evidence="1">The sequence shown here is derived from an EMBL/GenBank/DDBJ whole genome shotgun (WGS) entry which is preliminary data.</text>
</comment>
<sequence length="101" mass="10847">MGYNEDMLKRAELKYLGEYLMSGGAPGPEALSRSETEKQLLDRAYGRLEASLAGLGEPAAEPIRRAAGALGADHQRVGFCSGLRVGARLMRSLMDSTGIVY</sequence>
<dbReference type="RefSeq" id="WP_238072838.1">
    <property type="nucleotide sequence ID" value="NZ_JAKNJB010000002.1"/>
</dbReference>
<name>A0ABS9M4Q2_9FIRM</name>
<proteinExistence type="predicted"/>
<keyword evidence="2" id="KW-1185">Reference proteome</keyword>
<protein>
    <submittedName>
        <fullName evidence="1">Uncharacterized protein</fullName>
    </submittedName>
</protein>
<reference evidence="1 2" key="1">
    <citation type="submission" date="2022-01" db="EMBL/GenBank/DDBJ databases">
        <title>Collection of gut derived symbiotic bacterial strains cultured from healthy donors.</title>
        <authorList>
            <person name="Lin H."/>
            <person name="Kohout C."/>
            <person name="Waligurski E."/>
            <person name="Pamer E.G."/>
        </authorList>
    </citation>
    <scope>NUCLEOTIDE SEQUENCE [LARGE SCALE GENOMIC DNA]</scope>
    <source>
        <strain evidence="1 2">DFI.3.7</strain>
    </source>
</reference>
<organism evidence="1 2">
    <name type="scientific">Intestinimonas massiliensis</name>
    <name type="common">ex Afouda et al. 2020</name>
    <dbReference type="NCBI Taxonomy" id="1673721"/>
    <lineage>
        <taxon>Bacteria</taxon>
        <taxon>Bacillati</taxon>
        <taxon>Bacillota</taxon>
        <taxon>Clostridia</taxon>
        <taxon>Eubacteriales</taxon>
        <taxon>Intestinimonas</taxon>
    </lineage>
</organism>